<dbReference type="PANTHER" id="PTHR19879">
    <property type="entry name" value="TRANSCRIPTION INITIATION FACTOR TFIID"/>
    <property type="match status" value="1"/>
</dbReference>
<evidence type="ECO:0000313" key="6">
    <source>
        <dbReference type="Proteomes" id="UP000013827"/>
    </source>
</evidence>
<dbReference type="PaxDb" id="2903-EOD31004"/>
<dbReference type="Pfam" id="PF00400">
    <property type="entry name" value="WD40"/>
    <property type="match status" value="1"/>
</dbReference>
<dbReference type="PROSITE" id="PS00678">
    <property type="entry name" value="WD_REPEATS_1"/>
    <property type="match status" value="1"/>
</dbReference>
<dbReference type="InterPro" id="IPR015943">
    <property type="entry name" value="WD40/YVTN_repeat-like_dom_sf"/>
</dbReference>
<name>A0A0D3K5G9_EMIH1</name>
<accession>A0A0D3K5G9</accession>
<dbReference type="PANTHER" id="PTHR19879:SF9">
    <property type="entry name" value="TRANSCRIPTION INITIATION FACTOR TFIID SUBUNIT 5"/>
    <property type="match status" value="1"/>
</dbReference>
<dbReference type="PROSITE" id="PS50082">
    <property type="entry name" value="WD_REPEATS_2"/>
    <property type="match status" value="1"/>
</dbReference>
<dbReference type="InterPro" id="IPR001680">
    <property type="entry name" value="WD40_rpt"/>
</dbReference>
<protein>
    <submittedName>
        <fullName evidence="5">Uncharacterized protein</fullName>
    </submittedName>
</protein>
<proteinExistence type="predicted"/>
<feature type="region of interest" description="Disordered" evidence="4">
    <location>
        <begin position="1"/>
        <end position="21"/>
    </location>
</feature>
<feature type="region of interest" description="Disordered" evidence="4">
    <location>
        <begin position="134"/>
        <end position="153"/>
    </location>
</feature>
<dbReference type="InterPro" id="IPR036322">
    <property type="entry name" value="WD40_repeat_dom_sf"/>
</dbReference>
<dbReference type="Gene3D" id="2.130.10.10">
    <property type="entry name" value="YVTN repeat-like/Quinoprotein amine dehydrogenase"/>
    <property type="match status" value="1"/>
</dbReference>
<dbReference type="SMART" id="SM00320">
    <property type="entry name" value="WD40"/>
    <property type="match status" value="2"/>
</dbReference>
<sequence>METRRSFDDDNDHDSEAEAEARVEEVAALALDCFASPTWEAWDALVAAAEQRQVDLQKLLLSPTEEGRLLDGSRLVRSSLGYGEKREIGQGLELFMGPEGLSMYRMMTGCGEEVTQETLDARLAAAAEAMEARRAEEAPRAAAERASEHSTALSRFDTSMPAADATPLEGVAQWIVEARCEVRSDPASEEPLWGYRHQFRLNAMSLSGSALALAGCTGYKGSLAWASVLTSVRPPPPSSLAQHAASTIVQHASADELSQLLGGGQDGPLAGSAARQALEEQAVERRAFGLQGGGAFRRVGFSAGARACAVEPTAAADGDSGALVWLSEGCGGRIKCMQAGATGGRCVATLRNVPDDEFGTPHVAVDLARIDVGRRRLLVATAGGGELAWWNIDALDPSTGGHRSYEYDSAARAHALRSDAMDTGREHPVALLSVADTEGICHHEEGIEEMEVTEGERPHGTWDIGAPLERQKSSVSSSSSRWRSHASGPTRMRVEHLCWLSNPAWLAIGFDGRGTDGNGVLGGEVVSLFDVAAGRSAGSLFGHAPNDCDHVTCLGCLAAGGEALPRTLASACSDGTVRVWDVASRRPSFTLIDKAGGDTSAMAFAPVGGTPLLFTGASDCAVRLWDLRHTGRCVHELATGNARVEHLAWDPAGRALLALTRRPEVERRRRQRMGGGLFGLAFGANGGSSDEDEDEEDAWNAWPRDAQHGESDFGVRWDLPSGDYGLAQYRFMPLPRQPAHSYERQGQEPEPATWRYISEAYGAGIGLSAV</sequence>
<dbReference type="SUPFAM" id="SSF50978">
    <property type="entry name" value="WD40 repeat-like"/>
    <property type="match status" value="1"/>
</dbReference>
<dbReference type="EnsemblProtists" id="EOD31004">
    <property type="protein sequence ID" value="EOD31004"/>
    <property type="gene ID" value="EMIHUDRAFT_99273"/>
</dbReference>
<dbReference type="KEGG" id="ehx:EMIHUDRAFT_99273"/>
<reference evidence="6" key="1">
    <citation type="journal article" date="2013" name="Nature">
        <title>Pan genome of the phytoplankton Emiliania underpins its global distribution.</title>
        <authorList>
            <person name="Read B.A."/>
            <person name="Kegel J."/>
            <person name="Klute M.J."/>
            <person name="Kuo A."/>
            <person name="Lefebvre S.C."/>
            <person name="Maumus F."/>
            <person name="Mayer C."/>
            <person name="Miller J."/>
            <person name="Monier A."/>
            <person name="Salamov A."/>
            <person name="Young J."/>
            <person name="Aguilar M."/>
            <person name="Claverie J.M."/>
            <person name="Frickenhaus S."/>
            <person name="Gonzalez K."/>
            <person name="Herman E.K."/>
            <person name="Lin Y.C."/>
            <person name="Napier J."/>
            <person name="Ogata H."/>
            <person name="Sarno A.F."/>
            <person name="Shmutz J."/>
            <person name="Schroeder D."/>
            <person name="de Vargas C."/>
            <person name="Verret F."/>
            <person name="von Dassow P."/>
            <person name="Valentin K."/>
            <person name="Van de Peer Y."/>
            <person name="Wheeler G."/>
            <person name="Dacks J.B."/>
            <person name="Delwiche C.F."/>
            <person name="Dyhrman S.T."/>
            <person name="Glockner G."/>
            <person name="John U."/>
            <person name="Richards T."/>
            <person name="Worden A.Z."/>
            <person name="Zhang X."/>
            <person name="Grigoriev I.V."/>
            <person name="Allen A.E."/>
            <person name="Bidle K."/>
            <person name="Borodovsky M."/>
            <person name="Bowler C."/>
            <person name="Brownlee C."/>
            <person name="Cock J.M."/>
            <person name="Elias M."/>
            <person name="Gladyshev V.N."/>
            <person name="Groth M."/>
            <person name="Guda C."/>
            <person name="Hadaegh A."/>
            <person name="Iglesias-Rodriguez M.D."/>
            <person name="Jenkins J."/>
            <person name="Jones B.M."/>
            <person name="Lawson T."/>
            <person name="Leese F."/>
            <person name="Lindquist E."/>
            <person name="Lobanov A."/>
            <person name="Lomsadze A."/>
            <person name="Malik S.B."/>
            <person name="Marsh M.E."/>
            <person name="Mackinder L."/>
            <person name="Mock T."/>
            <person name="Mueller-Roeber B."/>
            <person name="Pagarete A."/>
            <person name="Parker M."/>
            <person name="Probert I."/>
            <person name="Quesneville H."/>
            <person name="Raines C."/>
            <person name="Rensing S.A."/>
            <person name="Riano-Pachon D.M."/>
            <person name="Richier S."/>
            <person name="Rokitta S."/>
            <person name="Shiraiwa Y."/>
            <person name="Soanes D.M."/>
            <person name="van der Giezen M."/>
            <person name="Wahlund T.M."/>
            <person name="Williams B."/>
            <person name="Wilson W."/>
            <person name="Wolfe G."/>
            <person name="Wurch L.L."/>
        </authorList>
    </citation>
    <scope>NUCLEOTIDE SEQUENCE</scope>
</reference>
<feature type="compositionally biased region" description="Basic and acidic residues" evidence="4">
    <location>
        <begin position="134"/>
        <end position="148"/>
    </location>
</feature>
<evidence type="ECO:0000313" key="5">
    <source>
        <dbReference type="EnsemblProtists" id="EOD31004"/>
    </source>
</evidence>
<evidence type="ECO:0000256" key="2">
    <source>
        <dbReference type="ARBA" id="ARBA00022737"/>
    </source>
</evidence>
<reference evidence="5" key="2">
    <citation type="submission" date="2024-10" db="UniProtKB">
        <authorList>
            <consortium name="EnsemblProtists"/>
        </authorList>
    </citation>
    <scope>IDENTIFICATION</scope>
</reference>
<dbReference type="InterPro" id="IPR019775">
    <property type="entry name" value="WD40_repeat_CS"/>
</dbReference>
<dbReference type="GeneID" id="17276277"/>
<dbReference type="HOGENOM" id="CLU_363096_0_0_1"/>
<dbReference type="RefSeq" id="XP_005783433.1">
    <property type="nucleotide sequence ID" value="XM_005783376.1"/>
</dbReference>
<evidence type="ECO:0000256" key="3">
    <source>
        <dbReference type="PROSITE-ProRule" id="PRU00221"/>
    </source>
</evidence>
<keyword evidence="6" id="KW-1185">Reference proteome</keyword>
<dbReference type="AlphaFoldDB" id="A0A0D3K5G9"/>
<dbReference type="Proteomes" id="UP000013827">
    <property type="component" value="Unassembled WGS sequence"/>
</dbReference>
<keyword evidence="1 3" id="KW-0853">WD repeat</keyword>
<keyword evidence="2" id="KW-0677">Repeat</keyword>
<dbReference type="STRING" id="2903.R1FCP5"/>
<feature type="repeat" description="WD" evidence="3">
    <location>
        <begin position="568"/>
        <end position="590"/>
    </location>
</feature>
<dbReference type="eggNOG" id="KOG0271">
    <property type="taxonomic scope" value="Eukaryota"/>
</dbReference>
<organism evidence="5 6">
    <name type="scientific">Emiliania huxleyi (strain CCMP1516)</name>
    <dbReference type="NCBI Taxonomy" id="280463"/>
    <lineage>
        <taxon>Eukaryota</taxon>
        <taxon>Haptista</taxon>
        <taxon>Haptophyta</taxon>
        <taxon>Prymnesiophyceae</taxon>
        <taxon>Isochrysidales</taxon>
        <taxon>Noelaerhabdaceae</taxon>
        <taxon>Emiliania</taxon>
    </lineage>
</organism>
<evidence type="ECO:0000256" key="1">
    <source>
        <dbReference type="ARBA" id="ARBA00022574"/>
    </source>
</evidence>
<evidence type="ECO:0000256" key="4">
    <source>
        <dbReference type="SAM" id="MobiDB-lite"/>
    </source>
</evidence>